<name>A0A5E4Z1T3_9BURK</name>
<evidence type="ECO:0000259" key="3">
    <source>
        <dbReference type="Pfam" id="PF13305"/>
    </source>
</evidence>
<dbReference type="InterPro" id="IPR025996">
    <property type="entry name" value="MT1864/Rv1816-like_C"/>
</dbReference>
<dbReference type="RefSeq" id="WP_150623950.1">
    <property type="nucleotide sequence ID" value="NZ_CABPSM010000023.1"/>
</dbReference>
<gene>
    <name evidence="4" type="ORF">PHO31112_04941</name>
</gene>
<dbReference type="SUPFAM" id="SSF48498">
    <property type="entry name" value="Tetracyclin repressor-like, C-terminal domain"/>
    <property type="match status" value="1"/>
</dbReference>
<dbReference type="Pfam" id="PF13305">
    <property type="entry name" value="TetR_C_33"/>
    <property type="match status" value="1"/>
</dbReference>
<keyword evidence="1" id="KW-0805">Transcription regulation</keyword>
<evidence type="ECO:0000313" key="4">
    <source>
        <dbReference type="EMBL" id="VVE54618.1"/>
    </source>
</evidence>
<proteinExistence type="predicted"/>
<evidence type="ECO:0000313" key="5">
    <source>
        <dbReference type="Proteomes" id="UP000343317"/>
    </source>
</evidence>
<dbReference type="AlphaFoldDB" id="A0A5E4Z1T3"/>
<dbReference type="EMBL" id="CABPSM010000023">
    <property type="protein sequence ID" value="VVE54618.1"/>
    <property type="molecule type" value="Genomic_DNA"/>
</dbReference>
<feature type="domain" description="HTH-type transcriptional regulator MT1864/Rv1816-like C-terminal" evidence="3">
    <location>
        <begin position="53"/>
        <end position="155"/>
    </location>
</feature>
<evidence type="ECO:0000256" key="1">
    <source>
        <dbReference type="ARBA" id="ARBA00023015"/>
    </source>
</evidence>
<dbReference type="SUPFAM" id="SSF46689">
    <property type="entry name" value="Homeodomain-like"/>
    <property type="match status" value="1"/>
</dbReference>
<reference evidence="4 5" key="1">
    <citation type="submission" date="2019-08" db="EMBL/GenBank/DDBJ databases">
        <authorList>
            <person name="Peeters C."/>
        </authorList>
    </citation>
    <scope>NUCLEOTIDE SEQUENCE [LARGE SCALE GENOMIC DNA]</scope>
    <source>
        <strain evidence="4 5">LMG 31112</strain>
    </source>
</reference>
<keyword evidence="2" id="KW-0804">Transcription</keyword>
<accession>A0A5E4Z1T3</accession>
<evidence type="ECO:0000256" key="2">
    <source>
        <dbReference type="ARBA" id="ARBA00023163"/>
    </source>
</evidence>
<organism evidence="4 5">
    <name type="scientific">Pandoraea horticolens</name>
    <dbReference type="NCBI Taxonomy" id="2508298"/>
    <lineage>
        <taxon>Bacteria</taxon>
        <taxon>Pseudomonadati</taxon>
        <taxon>Pseudomonadota</taxon>
        <taxon>Betaproteobacteria</taxon>
        <taxon>Burkholderiales</taxon>
        <taxon>Burkholderiaceae</taxon>
        <taxon>Pandoraea</taxon>
    </lineage>
</organism>
<dbReference type="InterPro" id="IPR036271">
    <property type="entry name" value="Tet_transcr_reg_TetR-rel_C_sf"/>
</dbReference>
<sequence>MVAIEYSPALIYEYFKNKDEILLALMRQGFGRLHEALVKAAGAAQTPAAAVEGLGLAYWAFALKSPTLYQLMHGLRGVPFGTNQTPPEARACFEDLHVPIERLMVAAGTHESRDSEAQADLYWASLHGLVSLCMNQRIKGGTKRASTLVHRLARDFIQSCATSP</sequence>
<dbReference type="Proteomes" id="UP000343317">
    <property type="component" value="Unassembled WGS sequence"/>
</dbReference>
<dbReference type="InterPro" id="IPR009057">
    <property type="entry name" value="Homeodomain-like_sf"/>
</dbReference>
<dbReference type="Gene3D" id="1.10.357.10">
    <property type="entry name" value="Tetracycline Repressor, domain 2"/>
    <property type="match status" value="1"/>
</dbReference>
<protein>
    <recommendedName>
        <fullName evidence="3">HTH-type transcriptional regulator MT1864/Rv1816-like C-terminal domain-containing protein</fullName>
    </recommendedName>
</protein>
<keyword evidence="5" id="KW-1185">Reference proteome</keyword>